<evidence type="ECO:0000313" key="2">
    <source>
        <dbReference type="EMBL" id="EMB16289.1"/>
    </source>
</evidence>
<feature type="compositionally biased region" description="Basic and acidic residues" evidence="1">
    <location>
        <begin position="12"/>
        <end position="22"/>
    </location>
</feature>
<dbReference type="AlphaFoldDB" id="M2B250"/>
<proteinExistence type="predicted"/>
<evidence type="ECO:0000313" key="3">
    <source>
        <dbReference type="Proteomes" id="UP000011529"/>
    </source>
</evidence>
<organism evidence="2 3">
    <name type="scientific">Rhodopirellula europaea 6C</name>
    <dbReference type="NCBI Taxonomy" id="1263867"/>
    <lineage>
        <taxon>Bacteria</taxon>
        <taxon>Pseudomonadati</taxon>
        <taxon>Planctomycetota</taxon>
        <taxon>Planctomycetia</taxon>
        <taxon>Pirellulales</taxon>
        <taxon>Pirellulaceae</taxon>
        <taxon>Rhodopirellula</taxon>
    </lineage>
</organism>
<dbReference type="PATRIC" id="fig|1263867.3.peg.3208"/>
<reference evidence="2" key="1">
    <citation type="submission" date="2012-11" db="EMBL/GenBank/DDBJ databases">
        <title>Permanent draft genomes of Rhodopirellula europaea strain SH398 and 6C.</title>
        <authorList>
            <person name="Richter M."/>
            <person name="Richter-Heitmann T."/>
            <person name="Frank C."/>
            <person name="Harder J."/>
            <person name="Glockner F.O."/>
        </authorList>
    </citation>
    <scope>NUCLEOTIDE SEQUENCE</scope>
    <source>
        <strain evidence="2">6C</strain>
    </source>
</reference>
<protein>
    <submittedName>
        <fullName evidence="2">Uncharacterized protein</fullName>
    </submittedName>
</protein>
<gene>
    <name evidence="2" type="ORF">RE6C_03002</name>
</gene>
<reference evidence="2" key="2">
    <citation type="journal article" date="2013" name="Mar. Genomics">
        <title>Expression of sulfatases in Rhodopirellula baltica and the diversity of sulfatases in the genus Rhodopirellula.</title>
        <authorList>
            <person name="Wegner C.E."/>
            <person name="Richter-Heitmann T."/>
            <person name="Klindworth A."/>
            <person name="Klockow C."/>
            <person name="Richter M."/>
            <person name="Achstetter T."/>
            <person name="Glockner F.O."/>
            <person name="Harder J."/>
        </authorList>
    </citation>
    <scope>NUCLEOTIDE SEQUENCE [LARGE SCALE GENOMIC DNA]</scope>
    <source>
        <strain evidence="2">6C</strain>
    </source>
</reference>
<keyword evidence="3" id="KW-1185">Reference proteome</keyword>
<comment type="caution">
    <text evidence="2">The sequence shown here is derived from an EMBL/GenBank/DDBJ whole genome shotgun (WGS) entry which is preliminary data.</text>
</comment>
<sequence>MRHIRSNPLAARDLDDSIERKQPNQSIHLARSAGAMRLAKQLFPWQRLFREQHIAMVQSTQQIVSPCNLMSI</sequence>
<feature type="region of interest" description="Disordered" evidence="1">
    <location>
        <begin position="1"/>
        <end position="25"/>
    </location>
</feature>
<evidence type="ECO:0000256" key="1">
    <source>
        <dbReference type="SAM" id="MobiDB-lite"/>
    </source>
</evidence>
<accession>M2B250</accession>
<dbReference type="EMBL" id="ANMO01000122">
    <property type="protein sequence ID" value="EMB16289.1"/>
    <property type="molecule type" value="Genomic_DNA"/>
</dbReference>
<dbReference type="Proteomes" id="UP000011529">
    <property type="component" value="Unassembled WGS sequence"/>
</dbReference>
<name>M2B250_9BACT</name>